<comment type="caution">
    <text evidence="9">The sequence shown here is derived from an EMBL/GenBank/DDBJ whole genome shotgun (WGS) entry which is preliminary data.</text>
</comment>
<feature type="compositionally biased region" description="Polar residues" evidence="8">
    <location>
        <begin position="1"/>
        <end position="14"/>
    </location>
</feature>
<evidence type="ECO:0000256" key="7">
    <source>
        <dbReference type="ARBA" id="ARBA00023136"/>
    </source>
</evidence>
<dbReference type="InterPro" id="IPR020164">
    <property type="entry name" value="Cyt_c_Oxase_assmbl_COX16"/>
</dbReference>
<keyword evidence="10" id="KW-1185">Reference proteome</keyword>
<dbReference type="AlphaFoldDB" id="A0AAD4MYT0"/>
<keyword evidence="7" id="KW-0472">Membrane</keyword>
<evidence type="ECO:0000256" key="6">
    <source>
        <dbReference type="ARBA" id="ARBA00023128"/>
    </source>
</evidence>
<dbReference type="Pfam" id="PF14138">
    <property type="entry name" value="COX16"/>
    <property type="match status" value="1"/>
</dbReference>
<comment type="similarity">
    <text evidence="2">Belongs to the COX16 family.</text>
</comment>
<keyword evidence="5" id="KW-1133">Transmembrane helix</keyword>
<evidence type="ECO:0000256" key="2">
    <source>
        <dbReference type="ARBA" id="ARBA00008370"/>
    </source>
</evidence>
<keyword evidence="4" id="KW-0999">Mitochondrion inner membrane</keyword>
<evidence type="ECO:0000256" key="3">
    <source>
        <dbReference type="ARBA" id="ARBA00022692"/>
    </source>
</evidence>
<evidence type="ECO:0000256" key="1">
    <source>
        <dbReference type="ARBA" id="ARBA00004434"/>
    </source>
</evidence>
<sequence length="141" mass="16168">MSELSNPQQPGTSQDKPKKPQIHYGTLKELQRGKPKFKILKGALPLFAFMFGSAYTISHYQSVRFSVSEQNSEKNFLEDVKDRLAAKGKEVKNKSVDDIYTEVSKIDTENWENVRAPRPYEKTDAKYEELINKLQPKTASK</sequence>
<name>A0AAD4MYT0_9BILA</name>
<dbReference type="Proteomes" id="UP001201812">
    <property type="component" value="Unassembled WGS sequence"/>
</dbReference>
<keyword evidence="6" id="KW-0496">Mitochondrion</keyword>
<evidence type="ECO:0000256" key="4">
    <source>
        <dbReference type="ARBA" id="ARBA00022792"/>
    </source>
</evidence>
<reference evidence="9" key="1">
    <citation type="submission" date="2022-01" db="EMBL/GenBank/DDBJ databases">
        <title>Genome Sequence Resource for Two Populations of Ditylenchus destructor, the Migratory Endoparasitic Phytonematode.</title>
        <authorList>
            <person name="Zhang H."/>
            <person name="Lin R."/>
            <person name="Xie B."/>
        </authorList>
    </citation>
    <scope>NUCLEOTIDE SEQUENCE</scope>
    <source>
        <strain evidence="9">BazhouSP</strain>
    </source>
</reference>
<evidence type="ECO:0000313" key="10">
    <source>
        <dbReference type="Proteomes" id="UP001201812"/>
    </source>
</evidence>
<dbReference type="GO" id="GO:0005743">
    <property type="term" value="C:mitochondrial inner membrane"/>
    <property type="evidence" value="ECO:0007669"/>
    <property type="project" value="UniProtKB-SubCell"/>
</dbReference>
<protein>
    <submittedName>
        <fullName evidence="9">Cytochrome c oxidase assembly protein COX16 domain-containing protein</fullName>
    </submittedName>
</protein>
<dbReference type="EMBL" id="JAKKPZ010000041">
    <property type="protein sequence ID" value="KAI1707358.1"/>
    <property type="molecule type" value="Genomic_DNA"/>
</dbReference>
<accession>A0AAD4MYT0</accession>
<feature type="region of interest" description="Disordered" evidence="8">
    <location>
        <begin position="1"/>
        <end position="27"/>
    </location>
</feature>
<keyword evidence="3" id="KW-0812">Transmembrane</keyword>
<evidence type="ECO:0000256" key="5">
    <source>
        <dbReference type="ARBA" id="ARBA00022989"/>
    </source>
</evidence>
<evidence type="ECO:0000256" key="8">
    <source>
        <dbReference type="SAM" id="MobiDB-lite"/>
    </source>
</evidence>
<gene>
    <name evidence="9" type="ORF">DdX_12455</name>
</gene>
<proteinExistence type="inferred from homology"/>
<evidence type="ECO:0000313" key="9">
    <source>
        <dbReference type="EMBL" id="KAI1707358.1"/>
    </source>
</evidence>
<organism evidence="9 10">
    <name type="scientific">Ditylenchus destructor</name>
    <dbReference type="NCBI Taxonomy" id="166010"/>
    <lineage>
        <taxon>Eukaryota</taxon>
        <taxon>Metazoa</taxon>
        <taxon>Ecdysozoa</taxon>
        <taxon>Nematoda</taxon>
        <taxon>Chromadorea</taxon>
        <taxon>Rhabditida</taxon>
        <taxon>Tylenchina</taxon>
        <taxon>Tylenchomorpha</taxon>
        <taxon>Sphaerularioidea</taxon>
        <taxon>Anguinidae</taxon>
        <taxon>Anguininae</taxon>
        <taxon>Ditylenchus</taxon>
    </lineage>
</organism>
<comment type="subcellular location">
    <subcellularLocation>
        <location evidence="1">Mitochondrion inner membrane</location>
        <topology evidence="1">Single-pass membrane protein</topology>
    </subcellularLocation>
</comment>